<evidence type="ECO:0000256" key="2">
    <source>
        <dbReference type="ARBA" id="ARBA00004496"/>
    </source>
</evidence>
<accession>A0A834GT29</accession>
<comment type="caution">
    <text evidence="7">The sequence shown here is derived from an EMBL/GenBank/DDBJ whole genome shotgun (WGS) entry which is preliminary data.</text>
</comment>
<evidence type="ECO:0000313" key="8">
    <source>
        <dbReference type="Proteomes" id="UP000626092"/>
    </source>
</evidence>
<feature type="region of interest" description="Disordered" evidence="5">
    <location>
        <begin position="1"/>
        <end position="43"/>
    </location>
</feature>
<reference evidence="7" key="1">
    <citation type="submission" date="2019-11" db="EMBL/GenBank/DDBJ databases">
        <authorList>
            <person name="Liu Y."/>
            <person name="Hou J."/>
            <person name="Li T.-Q."/>
            <person name="Guan C.-H."/>
            <person name="Wu X."/>
            <person name="Wu H.-Z."/>
            <person name="Ling F."/>
            <person name="Zhang R."/>
            <person name="Shi X.-G."/>
            <person name="Ren J.-P."/>
            <person name="Chen E.-F."/>
            <person name="Sun J.-M."/>
        </authorList>
    </citation>
    <scope>NUCLEOTIDE SEQUENCE</scope>
    <source>
        <strain evidence="7">Adult_tree_wgs_1</strain>
        <tissue evidence="7">Leaves</tissue>
    </source>
</reference>
<proteinExistence type="predicted"/>
<gene>
    <name evidence="7" type="ORF">RHSIM_Rhsim06G0057100</name>
</gene>
<evidence type="ECO:0000256" key="3">
    <source>
        <dbReference type="ARBA" id="ARBA00022490"/>
    </source>
</evidence>
<keyword evidence="4" id="KW-0539">Nucleus</keyword>
<comment type="subcellular location">
    <subcellularLocation>
        <location evidence="2">Cytoplasm</location>
    </subcellularLocation>
    <subcellularLocation>
        <location evidence="1">Nucleus</location>
    </subcellularLocation>
</comment>
<evidence type="ECO:0000256" key="1">
    <source>
        <dbReference type="ARBA" id="ARBA00004123"/>
    </source>
</evidence>
<dbReference type="GO" id="GO:0000278">
    <property type="term" value="P:mitotic cell cycle"/>
    <property type="evidence" value="ECO:0007669"/>
    <property type="project" value="InterPro"/>
</dbReference>
<dbReference type="Proteomes" id="UP000626092">
    <property type="component" value="Unassembled WGS sequence"/>
</dbReference>
<dbReference type="PANTHER" id="PTHR34362:SF1">
    <property type="entry name" value="WPP DOMAIN-CONTAINING PROTEIN 1-RELATED"/>
    <property type="match status" value="1"/>
</dbReference>
<keyword evidence="8" id="KW-1185">Reference proteome</keyword>
<evidence type="ECO:0000259" key="6">
    <source>
        <dbReference type="Pfam" id="PF13943"/>
    </source>
</evidence>
<dbReference type="Gene3D" id="1.10.246.200">
    <property type="entry name" value="WPP domain"/>
    <property type="match status" value="1"/>
</dbReference>
<dbReference type="InterPro" id="IPR038214">
    <property type="entry name" value="WPP_sf"/>
</dbReference>
<evidence type="ECO:0000256" key="4">
    <source>
        <dbReference type="ARBA" id="ARBA00023242"/>
    </source>
</evidence>
<dbReference type="PANTHER" id="PTHR34362">
    <property type="entry name" value="WPP DOMAIN-CONTAINING PROTEIN 1-RELATED"/>
    <property type="match status" value="1"/>
</dbReference>
<organism evidence="7 8">
    <name type="scientific">Rhododendron simsii</name>
    <name type="common">Sims's rhododendron</name>
    <dbReference type="NCBI Taxonomy" id="118357"/>
    <lineage>
        <taxon>Eukaryota</taxon>
        <taxon>Viridiplantae</taxon>
        <taxon>Streptophyta</taxon>
        <taxon>Embryophyta</taxon>
        <taxon>Tracheophyta</taxon>
        <taxon>Spermatophyta</taxon>
        <taxon>Magnoliopsida</taxon>
        <taxon>eudicotyledons</taxon>
        <taxon>Gunneridae</taxon>
        <taxon>Pentapetalae</taxon>
        <taxon>asterids</taxon>
        <taxon>Ericales</taxon>
        <taxon>Ericaceae</taxon>
        <taxon>Ericoideae</taxon>
        <taxon>Rhodoreae</taxon>
        <taxon>Rhododendron</taxon>
    </lineage>
</organism>
<dbReference type="GO" id="GO:0005737">
    <property type="term" value="C:cytoplasm"/>
    <property type="evidence" value="ECO:0007669"/>
    <property type="project" value="UniProtKB-SubCell"/>
</dbReference>
<protein>
    <recommendedName>
        <fullName evidence="6">WPP domain-containing protein</fullName>
    </recommendedName>
</protein>
<dbReference type="GO" id="GO:0048527">
    <property type="term" value="P:lateral root development"/>
    <property type="evidence" value="ECO:0007669"/>
    <property type="project" value="InterPro"/>
</dbReference>
<evidence type="ECO:0000256" key="5">
    <source>
        <dbReference type="SAM" id="MobiDB-lite"/>
    </source>
</evidence>
<sequence length="167" mass="17621">MTDNAEETATHTNAPAPEEEPKPPTMAATDEQPPTDDATKVTEKMSTLSFSIWPPTQRTRDAVAKRLVETLSAPSSVLSKRYGTLPADEAADAARRIETEAFAAAAASPDDDGIEVLQVYSKEISRRMLDAVKSRSGPVPVPDGNGAQAPDAAPASGEETKADETEA</sequence>
<evidence type="ECO:0000313" key="7">
    <source>
        <dbReference type="EMBL" id="KAF7141190.1"/>
    </source>
</evidence>
<feature type="compositionally biased region" description="Basic and acidic residues" evidence="5">
    <location>
        <begin position="158"/>
        <end position="167"/>
    </location>
</feature>
<dbReference type="InterPro" id="IPR025265">
    <property type="entry name" value="WPP_dom"/>
</dbReference>
<name>A0A834GT29_RHOSS</name>
<feature type="region of interest" description="Disordered" evidence="5">
    <location>
        <begin position="133"/>
        <end position="167"/>
    </location>
</feature>
<dbReference type="Pfam" id="PF13943">
    <property type="entry name" value="WPP"/>
    <property type="match status" value="1"/>
</dbReference>
<dbReference type="InterPro" id="IPR044692">
    <property type="entry name" value="WPP1/2/3"/>
</dbReference>
<keyword evidence="3" id="KW-0963">Cytoplasm</keyword>
<dbReference type="AlphaFoldDB" id="A0A834GT29"/>
<feature type="domain" description="WPP" evidence="6">
    <location>
        <begin position="49"/>
        <end position="136"/>
    </location>
</feature>
<dbReference type="OrthoDB" id="1927559at2759"/>
<dbReference type="EMBL" id="WJXA01000006">
    <property type="protein sequence ID" value="KAF7141190.1"/>
    <property type="molecule type" value="Genomic_DNA"/>
</dbReference>
<dbReference type="GO" id="GO:0005634">
    <property type="term" value="C:nucleus"/>
    <property type="evidence" value="ECO:0007669"/>
    <property type="project" value="UniProtKB-SubCell"/>
</dbReference>